<protein>
    <submittedName>
        <fullName evidence="2">DNA polymerase III subunit delta</fullName>
        <ecNumber evidence="2">2.7.7.7</ecNumber>
    </submittedName>
</protein>
<dbReference type="SUPFAM" id="SSF52540">
    <property type="entry name" value="P-loop containing nucleoside triphosphate hydrolases"/>
    <property type="match status" value="1"/>
</dbReference>
<gene>
    <name evidence="2" type="ORF">ACFFU4_12780</name>
</gene>
<keyword evidence="3" id="KW-1185">Reference proteome</keyword>
<keyword evidence="2" id="KW-0548">Nucleotidyltransferase</keyword>
<dbReference type="InterPro" id="IPR003593">
    <property type="entry name" value="AAA+_ATPase"/>
</dbReference>
<dbReference type="InterPro" id="IPR027417">
    <property type="entry name" value="P-loop_NTPase"/>
</dbReference>
<name>A0ABV5I1Q5_9RHOB</name>
<dbReference type="InterPro" id="IPR050238">
    <property type="entry name" value="DNA_Rep/Repair_Clamp_Loader"/>
</dbReference>
<dbReference type="SMART" id="SM00382">
    <property type="entry name" value="AAA"/>
    <property type="match status" value="1"/>
</dbReference>
<dbReference type="RefSeq" id="WP_377070157.1">
    <property type="nucleotide sequence ID" value="NZ_JBHMEC010000017.1"/>
</dbReference>
<dbReference type="Pfam" id="PF13177">
    <property type="entry name" value="DNA_pol3_delta2"/>
    <property type="match status" value="1"/>
</dbReference>
<evidence type="ECO:0000259" key="1">
    <source>
        <dbReference type="SMART" id="SM00382"/>
    </source>
</evidence>
<accession>A0ABV5I1Q5</accession>
<evidence type="ECO:0000313" key="2">
    <source>
        <dbReference type="EMBL" id="MFB9150623.1"/>
    </source>
</evidence>
<comment type="caution">
    <text evidence="2">The sequence shown here is derived from an EMBL/GenBank/DDBJ whole genome shotgun (WGS) entry which is preliminary data.</text>
</comment>
<dbReference type="PANTHER" id="PTHR11669:SF8">
    <property type="entry name" value="DNA POLYMERASE III SUBUNIT DELTA"/>
    <property type="match status" value="1"/>
</dbReference>
<dbReference type="NCBIfam" id="NF005677">
    <property type="entry name" value="PRK07471.1"/>
    <property type="match status" value="1"/>
</dbReference>
<keyword evidence="2" id="KW-0808">Transferase</keyword>
<feature type="domain" description="AAA+ ATPase" evidence="1">
    <location>
        <begin position="43"/>
        <end position="206"/>
    </location>
</feature>
<proteinExistence type="predicted"/>
<dbReference type="Gene3D" id="3.40.50.300">
    <property type="entry name" value="P-loop containing nucleotide triphosphate hydrolases"/>
    <property type="match status" value="1"/>
</dbReference>
<dbReference type="EC" id="2.7.7.7" evidence="2"/>
<sequence>MSDDALPEPDRAEGVPHPRATRHLMGQGAAEAAFLDAHATGRLHHAWMLTGPRGVGKATLAWRIARFLLTHQEATADGLFGAPLPPESLDVDPDHPVARRILALSEPGLFLLRRGPNDKGDRLAQDIRVAQVRKMSNFFALSSADGGRRVVIVDAADELNTQAANALLKMLEEPPARTVMLLVAHQPSGLLPTIRSRCRMLRLGPLGPADMARALDQAGIAPGTDPAVLAELSAGSVGAAVRLVTLEGAALYAEIVALMEGLPRPDRARAIRLAETVAQRGAEARRDLLFTLIELFLARLARTGATGVPPTVEAVPGEAALMTRLAPDARRARVWAQVAEETGARARHGLAVNLDPVSLVLDTVLRMKQTAGD</sequence>
<evidence type="ECO:0000313" key="3">
    <source>
        <dbReference type="Proteomes" id="UP001589670"/>
    </source>
</evidence>
<dbReference type="PANTHER" id="PTHR11669">
    <property type="entry name" value="REPLICATION FACTOR C / DNA POLYMERASE III GAMMA-TAU SUBUNIT"/>
    <property type="match status" value="1"/>
</dbReference>
<organism evidence="2 3">
    <name type="scientific">Roseovarius ramblicola</name>
    <dbReference type="NCBI Taxonomy" id="2022336"/>
    <lineage>
        <taxon>Bacteria</taxon>
        <taxon>Pseudomonadati</taxon>
        <taxon>Pseudomonadota</taxon>
        <taxon>Alphaproteobacteria</taxon>
        <taxon>Rhodobacterales</taxon>
        <taxon>Roseobacteraceae</taxon>
        <taxon>Roseovarius</taxon>
    </lineage>
</organism>
<dbReference type="GO" id="GO:0003887">
    <property type="term" value="F:DNA-directed DNA polymerase activity"/>
    <property type="evidence" value="ECO:0007669"/>
    <property type="project" value="UniProtKB-EC"/>
</dbReference>
<reference evidence="2 3" key="1">
    <citation type="submission" date="2024-09" db="EMBL/GenBank/DDBJ databases">
        <authorList>
            <person name="Sun Q."/>
            <person name="Mori K."/>
        </authorList>
    </citation>
    <scope>NUCLEOTIDE SEQUENCE [LARGE SCALE GENOMIC DNA]</scope>
    <source>
        <strain evidence="2 3">CECT 9424</strain>
    </source>
</reference>
<dbReference type="EMBL" id="JBHMEC010000017">
    <property type="protein sequence ID" value="MFB9150623.1"/>
    <property type="molecule type" value="Genomic_DNA"/>
</dbReference>
<dbReference type="Proteomes" id="UP001589670">
    <property type="component" value="Unassembled WGS sequence"/>
</dbReference>